<name>A0A0L0F2E9_9EUKA</name>
<dbReference type="RefSeq" id="XP_014144764.1">
    <property type="nucleotide sequence ID" value="XM_014289289.1"/>
</dbReference>
<evidence type="ECO:0000256" key="1">
    <source>
        <dbReference type="SAM" id="MobiDB-lite"/>
    </source>
</evidence>
<feature type="compositionally biased region" description="Polar residues" evidence="1">
    <location>
        <begin position="10"/>
        <end position="26"/>
    </location>
</feature>
<dbReference type="GeneID" id="25917112"/>
<feature type="non-terminal residue" evidence="2">
    <location>
        <position position="1"/>
    </location>
</feature>
<gene>
    <name evidence="2" type="ORF">SARC_16608</name>
</gene>
<proteinExistence type="predicted"/>
<evidence type="ECO:0000313" key="3">
    <source>
        <dbReference type="Proteomes" id="UP000054560"/>
    </source>
</evidence>
<feature type="region of interest" description="Disordered" evidence="1">
    <location>
        <begin position="1"/>
        <end position="27"/>
    </location>
</feature>
<protein>
    <submittedName>
        <fullName evidence="2">Uncharacterized protein</fullName>
    </submittedName>
</protein>
<dbReference type="Proteomes" id="UP000054560">
    <property type="component" value="Unassembled WGS sequence"/>
</dbReference>
<keyword evidence="3" id="KW-1185">Reference proteome</keyword>
<accession>A0A0L0F2E9</accession>
<sequence>EESSRPCANRDSNTTAGHGAENSVNGNVVMEPGLYGMGVCSSSCYTTLVWLRMSAEAPTPRAPTQRPKVTSTPT</sequence>
<evidence type="ECO:0000313" key="2">
    <source>
        <dbReference type="EMBL" id="KNC70862.1"/>
    </source>
</evidence>
<organism evidence="2 3">
    <name type="scientific">Sphaeroforma arctica JP610</name>
    <dbReference type="NCBI Taxonomy" id="667725"/>
    <lineage>
        <taxon>Eukaryota</taxon>
        <taxon>Ichthyosporea</taxon>
        <taxon>Ichthyophonida</taxon>
        <taxon>Sphaeroforma</taxon>
    </lineage>
</organism>
<dbReference type="AlphaFoldDB" id="A0A0L0F2E9"/>
<reference evidence="2 3" key="1">
    <citation type="submission" date="2011-02" db="EMBL/GenBank/DDBJ databases">
        <title>The Genome Sequence of Sphaeroforma arctica JP610.</title>
        <authorList>
            <consortium name="The Broad Institute Genome Sequencing Platform"/>
            <person name="Russ C."/>
            <person name="Cuomo C."/>
            <person name="Young S.K."/>
            <person name="Zeng Q."/>
            <person name="Gargeya S."/>
            <person name="Alvarado L."/>
            <person name="Berlin A."/>
            <person name="Chapman S.B."/>
            <person name="Chen Z."/>
            <person name="Freedman E."/>
            <person name="Gellesch M."/>
            <person name="Goldberg J."/>
            <person name="Griggs A."/>
            <person name="Gujja S."/>
            <person name="Heilman E."/>
            <person name="Heiman D."/>
            <person name="Howarth C."/>
            <person name="Mehta T."/>
            <person name="Neiman D."/>
            <person name="Pearson M."/>
            <person name="Roberts A."/>
            <person name="Saif S."/>
            <person name="Shea T."/>
            <person name="Shenoy N."/>
            <person name="Sisk P."/>
            <person name="Stolte C."/>
            <person name="Sykes S."/>
            <person name="White J."/>
            <person name="Yandava C."/>
            <person name="Burger G."/>
            <person name="Gray M.W."/>
            <person name="Holland P.W.H."/>
            <person name="King N."/>
            <person name="Lang F.B.F."/>
            <person name="Roger A.J."/>
            <person name="Ruiz-Trillo I."/>
            <person name="Haas B."/>
            <person name="Nusbaum C."/>
            <person name="Birren B."/>
        </authorList>
    </citation>
    <scope>NUCLEOTIDE SEQUENCE [LARGE SCALE GENOMIC DNA]</scope>
    <source>
        <strain evidence="2 3">JP610</strain>
    </source>
</reference>
<dbReference type="EMBL" id="KQ250075">
    <property type="protein sequence ID" value="KNC70862.1"/>
    <property type="molecule type" value="Genomic_DNA"/>
</dbReference>